<evidence type="ECO:0000313" key="6">
    <source>
        <dbReference type="Proteomes" id="UP000037688"/>
    </source>
</evidence>
<dbReference type="InterPro" id="IPR036390">
    <property type="entry name" value="WH_DNA-bd_sf"/>
</dbReference>
<accession>A0A0N0C3W0</accession>
<protein>
    <recommendedName>
        <fullName evidence="4">HTH arsR-type domain-containing protein</fullName>
    </recommendedName>
</protein>
<dbReference type="PATRIC" id="fig|1705561.3.peg.4006"/>
<keyword evidence="6" id="KW-1185">Reference proteome</keyword>
<comment type="caution">
    <text evidence="5">The sequence shown here is derived from an EMBL/GenBank/DDBJ whole genome shotgun (WGS) entry which is preliminary data.</text>
</comment>
<dbReference type="SUPFAM" id="SSF46785">
    <property type="entry name" value="Winged helix' DNA-binding domain"/>
    <property type="match status" value="1"/>
</dbReference>
<organism evidence="5 6">
    <name type="scientific">Paenibacillus xylanivorans</name>
    <dbReference type="NCBI Taxonomy" id="1705561"/>
    <lineage>
        <taxon>Bacteria</taxon>
        <taxon>Bacillati</taxon>
        <taxon>Bacillota</taxon>
        <taxon>Bacilli</taxon>
        <taxon>Bacillales</taxon>
        <taxon>Paenibacillaceae</taxon>
        <taxon>Paenibacillus</taxon>
    </lineage>
</organism>
<sequence>MAKQDRMKRLASDFNDCQQALVAIGDQTRQSIIIALIQSEIDSDRGIRVGDLAKQTNLSRPAVSHHLKILKDANLIEVSREGTMNFYFLDITKSDFSKLRKLFGNIETFLNEFQDKSIKGE</sequence>
<dbReference type="CDD" id="cd00090">
    <property type="entry name" value="HTH_ARSR"/>
    <property type="match status" value="1"/>
</dbReference>
<dbReference type="NCBIfam" id="NF033788">
    <property type="entry name" value="HTH_metalloreg"/>
    <property type="match status" value="1"/>
</dbReference>
<keyword evidence="1" id="KW-0805">Transcription regulation</keyword>
<dbReference type="Gene3D" id="1.10.10.10">
    <property type="entry name" value="Winged helix-like DNA-binding domain superfamily/Winged helix DNA-binding domain"/>
    <property type="match status" value="1"/>
</dbReference>
<feature type="domain" description="HTH arsR-type" evidence="4">
    <location>
        <begin position="10"/>
        <end position="114"/>
    </location>
</feature>
<dbReference type="PANTHER" id="PTHR33154:SF33">
    <property type="entry name" value="TRANSCRIPTIONAL REPRESSOR SDPR"/>
    <property type="match status" value="1"/>
</dbReference>
<dbReference type="InterPro" id="IPR011991">
    <property type="entry name" value="ArsR-like_HTH"/>
</dbReference>
<dbReference type="EMBL" id="LITU01000068">
    <property type="protein sequence ID" value="KOY14917.1"/>
    <property type="molecule type" value="Genomic_DNA"/>
</dbReference>
<dbReference type="Pfam" id="PF01022">
    <property type="entry name" value="HTH_5"/>
    <property type="match status" value="1"/>
</dbReference>
<keyword evidence="2" id="KW-0238">DNA-binding</keyword>
<dbReference type="AlphaFoldDB" id="A0A0N0C3W0"/>
<dbReference type="SMART" id="SM00418">
    <property type="entry name" value="HTH_ARSR"/>
    <property type="match status" value="1"/>
</dbReference>
<dbReference type="InterPro" id="IPR051081">
    <property type="entry name" value="HTH_MetalResp_TranReg"/>
</dbReference>
<gene>
    <name evidence="5" type="ORF">AMS66_19330</name>
</gene>
<dbReference type="Proteomes" id="UP000037688">
    <property type="component" value="Unassembled WGS sequence"/>
</dbReference>
<dbReference type="InterPro" id="IPR036388">
    <property type="entry name" value="WH-like_DNA-bd_sf"/>
</dbReference>
<dbReference type="GO" id="GO:0003700">
    <property type="term" value="F:DNA-binding transcription factor activity"/>
    <property type="evidence" value="ECO:0007669"/>
    <property type="project" value="InterPro"/>
</dbReference>
<evidence type="ECO:0000313" key="5">
    <source>
        <dbReference type="EMBL" id="KOY14917.1"/>
    </source>
</evidence>
<dbReference type="OrthoDB" id="9798835at2"/>
<dbReference type="InterPro" id="IPR001845">
    <property type="entry name" value="HTH_ArsR_DNA-bd_dom"/>
</dbReference>
<reference evidence="5 6" key="1">
    <citation type="submission" date="2015-08" db="EMBL/GenBank/DDBJ databases">
        <title>Draft genome sequence of cellulolytic and xylanolytic Paenibacillus sp. A59, isolated from a decaying forest soil from Patagonia, Argentina.</title>
        <authorList>
            <person name="Ghio S."/>
            <person name="Caceres A.M."/>
            <person name="Talia P."/>
            <person name="Grasso D."/>
            <person name="Campos E."/>
        </authorList>
    </citation>
    <scope>NUCLEOTIDE SEQUENCE [LARGE SCALE GENOMIC DNA]</scope>
    <source>
        <strain evidence="5 6">A59</strain>
    </source>
</reference>
<evidence type="ECO:0000256" key="1">
    <source>
        <dbReference type="ARBA" id="ARBA00023015"/>
    </source>
</evidence>
<keyword evidence="3" id="KW-0804">Transcription</keyword>
<dbReference type="RefSeq" id="WP_053782343.1">
    <property type="nucleotide sequence ID" value="NZ_LITU01000068.1"/>
</dbReference>
<name>A0A0N0C3W0_9BACL</name>
<proteinExistence type="predicted"/>
<evidence type="ECO:0000256" key="2">
    <source>
        <dbReference type="ARBA" id="ARBA00023125"/>
    </source>
</evidence>
<dbReference type="GO" id="GO:0003677">
    <property type="term" value="F:DNA binding"/>
    <property type="evidence" value="ECO:0007669"/>
    <property type="project" value="UniProtKB-KW"/>
</dbReference>
<evidence type="ECO:0000259" key="4">
    <source>
        <dbReference type="PROSITE" id="PS50987"/>
    </source>
</evidence>
<evidence type="ECO:0000256" key="3">
    <source>
        <dbReference type="ARBA" id="ARBA00023163"/>
    </source>
</evidence>
<dbReference type="PANTHER" id="PTHR33154">
    <property type="entry name" value="TRANSCRIPTIONAL REGULATOR, ARSR FAMILY"/>
    <property type="match status" value="1"/>
</dbReference>
<dbReference type="PROSITE" id="PS50987">
    <property type="entry name" value="HTH_ARSR_2"/>
    <property type="match status" value="1"/>
</dbReference>